<dbReference type="GO" id="GO:0008270">
    <property type="term" value="F:zinc ion binding"/>
    <property type="evidence" value="ECO:0007669"/>
    <property type="project" value="TreeGrafter"/>
</dbReference>
<dbReference type="OrthoDB" id="9801127at2"/>
<feature type="binding site" evidence="7">
    <location>
        <position position="121"/>
    </location>
    <ligand>
        <name>Zn(2+)</name>
        <dbReference type="ChEBI" id="CHEBI:29105"/>
    </ligand>
</feature>
<name>A0A4R6U1G2_9GAMM</name>
<dbReference type="GO" id="GO:1900376">
    <property type="term" value="P:regulation of secondary metabolite biosynthetic process"/>
    <property type="evidence" value="ECO:0007669"/>
    <property type="project" value="TreeGrafter"/>
</dbReference>
<dbReference type="PANTHER" id="PTHR33202">
    <property type="entry name" value="ZINC UPTAKE REGULATION PROTEIN"/>
    <property type="match status" value="1"/>
</dbReference>
<feature type="binding site" evidence="7">
    <location>
        <position position="161"/>
    </location>
    <ligand>
        <name>Zn(2+)</name>
        <dbReference type="ChEBI" id="CHEBI:29105"/>
    </ligand>
</feature>
<evidence type="ECO:0000256" key="3">
    <source>
        <dbReference type="ARBA" id="ARBA00022833"/>
    </source>
</evidence>
<dbReference type="CDD" id="cd07153">
    <property type="entry name" value="Fur_like"/>
    <property type="match status" value="1"/>
</dbReference>
<dbReference type="InterPro" id="IPR036390">
    <property type="entry name" value="WH_DNA-bd_sf"/>
</dbReference>
<dbReference type="InterPro" id="IPR002481">
    <property type="entry name" value="FUR"/>
</dbReference>
<dbReference type="PANTHER" id="PTHR33202:SF6">
    <property type="entry name" value="ZINC UPTAKE REGULATION PROTEIN"/>
    <property type="match status" value="1"/>
</dbReference>
<comment type="subunit">
    <text evidence="9">Homodimer.</text>
</comment>
<feature type="binding site" evidence="8">
    <location>
        <position position="111"/>
    </location>
    <ligand>
        <name>Fe cation</name>
        <dbReference type="ChEBI" id="CHEBI:24875"/>
    </ligand>
</feature>
<keyword evidence="3 7" id="KW-0862">Zinc</keyword>
<feature type="binding site" evidence="7">
    <location>
        <position position="118"/>
    </location>
    <ligand>
        <name>Zn(2+)</name>
        <dbReference type="ChEBI" id="CHEBI:29105"/>
    </ligand>
</feature>
<evidence type="ECO:0000256" key="4">
    <source>
        <dbReference type="ARBA" id="ARBA00023015"/>
    </source>
</evidence>
<comment type="subcellular location">
    <subcellularLocation>
        <location evidence="9">Cytoplasm</location>
    </subcellularLocation>
</comment>
<dbReference type="Gene3D" id="1.10.10.10">
    <property type="entry name" value="Winged helix-like DNA-binding domain superfamily/Winged helix DNA-binding domain"/>
    <property type="match status" value="1"/>
</dbReference>
<keyword evidence="5 9" id="KW-0238">DNA-binding</keyword>
<comment type="similarity">
    <text evidence="1 9">Belongs to the Fur family.</text>
</comment>
<dbReference type="EMBL" id="SNYK01000005">
    <property type="protein sequence ID" value="TDQ38249.1"/>
    <property type="molecule type" value="Genomic_DNA"/>
</dbReference>
<dbReference type="Pfam" id="PF01475">
    <property type="entry name" value="FUR"/>
    <property type="match status" value="1"/>
</dbReference>
<evidence type="ECO:0000256" key="8">
    <source>
        <dbReference type="PIRSR" id="PIRSR602481-2"/>
    </source>
</evidence>
<evidence type="ECO:0000256" key="2">
    <source>
        <dbReference type="ARBA" id="ARBA00022491"/>
    </source>
</evidence>
<comment type="cofactor">
    <cofactor evidence="7">
        <name>Zn(2+)</name>
        <dbReference type="ChEBI" id="CHEBI:29105"/>
    </cofactor>
    <text evidence="7">Binds 1 zinc ion per subunit.</text>
</comment>
<sequence>MSKNISPPAAPCPHHGHQACIEQALATAVELCNRGGLRLTPIRKRVLELVWQSHQPLGAYDILAQLSAEDGRPAAPPTVYRALDFLLDNGLIHRLASLNAFIGCDRPHQAHQGHFLICRLCKVARELPHDAIDEAVEQTAAELGFLVEQQVVEVSGVCAPCRGHA</sequence>
<evidence type="ECO:0000256" key="1">
    <source>
        <dbReference type="ARBA" id="ARBA00007957"/>
    </source>
</evidence>
<dbReference type="InterPro" id="IPR043135">
    <property type="entry name" value="Fur_C"/>
</dbReference>
<dbReference type="GO" id="GO:0005829">
    <property type="term" value="C:cytosol"/>
    <property type="evidence" value="ECO:0007669"/>
    <property type="project" value="TreeGrafter"/>
</dbReference>
<keyword evidence="4 9" id="KW-0805">Transcription regulation</keyword>
<evidence type="ECO:0000313" key="11">
    <source>
        <dbReference type="Proteomes" id="UP000294575"/>
    </source>
</evidence>
<evidence type="ECO:0000256" key="5">
    <source>
        <dbReference type="ARBA" id="ARBA00023125"/>
    </source>
</evidence>
<organism evidence="10 11">
    <name type="scientific">Thiopseudomonas denitrificans</name>
    <dbReference type="NCBI Taxonomy" id="1501432"/>
    <lineage>
        <taxon>Bacteria</taxon>
        <taxon>Pseudomonadati</taxon>
        <taxon>Pseudomonadota</taxon>
        <taxon>Gammaproteobacteria</taxon>
        <taxon>Pseudomonadales</taxon>
        <taxon>Pseudomonadaceae</taxon>
        <taxon>Thiopseudomonas</taxon>
    </lineage>
</organism>
<dbReference type="InterPro" id="IPR036388">
    <property type="entry name" value="WH-like_DNA-bd_sf"/>
</dbReference>
<evidence type="ECO:0000256" key="9">
    <source>
        <dbReference type="RuleBase" id="RU364037"/>
    </source>
</evidence>
<keyword evidence="6 9" id="KW-0804">Transcription</keyword>
<dbReference type="GO" id="GO:0045892">
    <property type="term" value="P:negative regulation of DNA-templated transcription"/>
    <property type="evidence" value="ECO:0007669"/>
    <property type="project" value="TreeGrafter"/>
</dbReference>
<dbReference type="GO" id="GO:0003700">
    <property type="term" value="F:DNA-binding transcription factor activity"/>
    <property type="evidence" value="ECO:0007669"/>
    <property type="project" value="UniProtKB-UniRule"/>
</dbReference>
<dbReference type="GO" id="GO:0000976">
    <property type="term" value="F:transcription cis-regulatory region binding"/>
    <property type="evidence" value="ECO:0007669"/>
    <property type="project" value="TreeGrafter"/>
</dbReference>
<reference evidence="10 11" key="1">
    <citation type="submission" date="2019-03" db="EMBL/GenBank/DDBJ databases">
        <title>Genomic Encyclopedia of Type Strains, Phase IV (KMG-IV): sequencing the most valuable type-strain genomes for metagenomic binning, comparative biology and taxonomic classification.</title>
        <authorList>
            <person name="Goeker M."/>
        </authorList>
    </citation>
    <scope>NUCLEOTIDE SEQUENCE [LARGE SCALE GENOMIC DNA]</scope>
    <source>
        <strain evidence="10 11">DSM 28679</strain>
    </source>
</reference>
<feature type="binding site" evidence="7">
    <location>
        <position position="158"/>
    </location>
    <ligand>
        <name>Zn(2+)</name>
        <dbReference type="ChEBI" id="CHEBI:29105"/>
    </ligand>
</feature>
<comment type="cofactor">
    <cofactor evidence="8">
        <name>Mn(2+)</name>
        <dbReference type="ChEBI" id="CHEBI:29035"/>
    </cofactor>
    <cofactor evidence="8">
        <name>Fe(2+)</name>
        <dbReference type="ChEBI" id="CHEBI:29033"/>
    </cofactor>
    <text evidence="8">Binds 1 Mn(2+) or Fe(2+) ion per subunit.</text>
</comment>
<keyword evidence="9" id="KW-0963">Cytoplasm</keyword>
<proteinExistence type="inferred from homology"/>
<keyword evidence="7 9" id="KW-0479">Metal-binding</keyword>
<dbReference type="Proteomes" id="UP000294575">
    <property type="component" value="Unassembled WGS sequence"/>
</dbReference>
<evidence type="ECO:0000256" key="6">
    <source>
        <dbReference type="ARBA" id="ARBA00023163"/>
    </source>
</evidence>
<comment type="caution">
    <text evidence="10">The sequence shown here is derived from an EMBL/GenBank/DDBJ whole genome shotgun (WGS) entry which is preliminary data.</text>
</comment>
<evidence type="ECO:0000313" key="10">
    <source>
        <dbReference type="EMBL" id="TDQ38249.1"/>
    </source>
</evidence>
<dbReference type="Gene3D" id="3.30.1490.190">
    <property type="match status" value="1"/>
</dbReference>
<keyword evidence="11" id="KW-1185">Reference proteome</keyword>
<evidence type="ECO:0000256" key="7">
    <source>
        <dbReference type="PIRSR" id="PIRSR602481-1"/>
    </source>
</evidence>
<dbReference type="SUPFAM" id="SSF46785">
    <property type="entry name" value="Winged helix' DNA-binding domain"/>
    <property type="match status" value="1"/>
</dbReference>
<dbReference type="AlphaFoldDB" id="A0A4R6U1G2"/>
<accession>A0A4R6U1G2</accession>
<protein>
    <recommendedName>
        <fullName evidence="9">Ferric uptake regulation protein</fullName>
    </recommendedName>
</protein>
<keyword evidence="2 9" id="KW-0678">Repressor</keyword>
<keyword evidence="8 9" id="KW-0408">Iron</keyword>
<gene>
    <name evidence="9" type="primary">fur</name>
    <name evidence="10" type="ORF">DFQ45_105160</name>
</gene>
<dbReference type="RefSeq" id="WP_101497252.1">
    <property type="nucleotide sequence ID" value="NZ_LNJZ01000008.1"/>
</dbReference>